<evidence type="ECO:0000313" key="4">
    <source>
        <dbReference type="Ensembl" id="ENSSANP00000064140.1"/>
    </source>
</evidence>
<dbReference type="PROSITE" id="PS50097">
    <property type="entry name" value="BTB"/>
    <property type="match status" value="1"/>
</dbReference>
<dbReference type="Pfam" id="PF01344">
    <property type="entry name" value="Kelch_1"/>
    <property type="match status" value="1"/>
</dbReference>
<dbReference type="Gene3D" id="2.120.10.80">
    <property type="entry name" value="Kelch-type beta propeller"/>
    <property type="match status" value="1"/>
</dbReference>
<dbReference type="Gene3D" id="1.25.40.420">
    <property type="match status" value="1"/>
</dbReference>
<dbReference type="Pfam" id="PF07707">
    <property type="entry name" value="BACK"/>
    <property type="match status" value="1"/>
</dbReference>
<dbReference type="PIRSF" id="PIRSF037037">
    <property type="entry name" value="Kelch-like_protein_gigaxonin"/>
    <property type="match status" value="1"/>
</dbReference>
<evidence type="ECO:0000256" key="2">
    <source>
        <dbReference type="ARBA" id="ARBA00022737"/>
    </source>
</evidence>
<dbReference type="Pfam" id="PF00651">
    <property type="entry name" value="BTB"/>
    <property type="match status" value="1"/>
</dbReference>
<dbReference type="SMART" id="SM00225">
    <property type="entry name" value="BTB"/>
    <property type="match status" value="1"/>
</dbReference>
<reference evidence="4" key="1">
    <citation type="submission" date="2025-08" db="UniProtKB">
        <authorList>
            <consortium name="Ensembl"/>
        </authorList>
    </citation>
    <scope>IDENTIFICATION</scope>
</reference>
<dbReference type="PANTHER" id="PTHR45632">
    <property type="entry name" value="LD33804P"/>
    <property type="match status" value="1"/>
</dbReference>
<keyword evidence="5" id="KW-1185">Reference proteome</keyword>
<dbReference type="FunFam" id="1.25.40.420:FF:000001">
    <property type="entry name" value="Kelch-like family member 12"/>
    <property type="match status" value="1"/>
</dbReference>
<sequence>MYAIWGLFHVCYICSSSISYMLTTKYINIVSFCSGSCHAEHILQVLNSYRRSGTFTDVVLQVDGCEFPCHRATLCASSLYFRSMFNSSGFQENRQPAVKLQGISSAAMDSLLDFMYEGRLKLDEENVESVFQAADRLDVPVLSKACVQFLQERVSHSNCLGLMDFASLYVLQPLQEQCQTLLYQDFQQVLRHDEFLGLPKARVLELLACERLQVTEEVLVTAALRWVHHWPDERKQDLRELLERLRLPLLDPAFFTGALEADELVQECAELRPLLQEARMYRVFGREVQSERTRPRRCSGWAEVIFVIGGCDKNGFSRLSFTEKLNVSSGEWTSAAALPGYSKSEFAACELQNDIYVSGGQLNSADVWRFMPQLNQWVRVRGLSRGRWRHKMMSMCGKLYVVGGYNGRERLSSVERYSPHENSWTSVSDLLLAVSSAALSSCCGRLYIIGGAVSEHNNTDRVQCYDPVSDRWSFVSPCPFSQRSISAVTLNGSIYVTGGLLDHIYCYMPSTDSWSRAEGCGLAACDGKLYVVGGRDEHSVAVDQIWAFDPVSGKVTEEKPLTRCLSYHGCLTVLQRPVFNIKHHKWTL</sequence>
<proteinExistence type="predicted"/>
<keyword evidence="2" id="KW-0677">Repeat</keyword>
<dbReference type="Proteomes" id="UP000472260">
    <property type="component" value="Unassembled WGS sequence"/>
</dbReference>
<dbReference type="InterPro" id="IPR006652">
    <property type="entry name" value="Kelch_1"/>
</dbReference>
<dbReference type="InterPro" id="IPR011333">
    <property type="entry name" value="SKP1/BTB/POZ_sf"/>
</dbReference>
<feature type="domain" description="BTB" evidence="3">
    <location>
        <begin position="56"/>
        <end position="124"/>
    </location>
</feature>
<dbReference type="Pfam" id="PF24681">
    <property type="entry name" value="Kelch_KLHDC2_KLHL20_DRC7"/>
    <property type="match status" value="1"/>
</dbReference>
<dbReference type="PANTHER" id="PTHR45632:SF5">
    <property type="entry name" value="KELCH-LIKE PROTEIN 22"/>
    <property type="match status" value="1"/>
</dbReference>
<evidence type="ECO:0000256" key="1">
    <source>
        <dbReference type="ARBA" id="ARBA00022441"/>
    </source>
</evidence>
<name>A0A671Q6N8_9TELE</name>
<dbReference type="SUPFAM" id="SSF117281">
    <property type="entry name" value="Kelch motif"/>
    <property type="match status" value="1"/>
</dbReference>
<dbReference type="AlphaFoldDB" id="A0A671Q6N8"/>
<keyword evidence="1" id="KW-0880">Kelch repeat</keyword>
<protein>
    <submittedName>
        <fullName evidence="4">Kelch-like protein 35</fullName>
    </submittedName>
</protein>
<reference evidence="4" key="2">
    <citation type="submission" date="2025-09" db="UniProtKB">
        <authorList>
            <consortium name="Ensembl"/>
        </authorList>
    </citation>
    <scope>IDENTIFICATION</scope>
</reference>
<dbReference type="Gene3D" id="3.30.710.10">
    <property type="entry name" value="Potassium Channel Kv1.1, Chain A"/>
    <property type="match status" value="1"/>
</dbReference>
<gene>
    <name evidence="4" type="primary">klhl35</name>
</gene>
<dbReference type="InterPro" id="IPR011705">
    <property type="entry name" value="BACK"/>
</dbReference>
<dbReference type="CDD" id="cd18265">
    <property type="entry name" value="BTB_POZ_KLHL35"/>
    <property type="match status" value="1"/>
</dbReference>
<accession>A0A671Q6N8</accession>
<dbReference type="InterPro" id="IPR030601">
    <property type="entry name" value="KLHL35_BTB_POZ_dom"/>
</dbReference>
<dbReference type="SMART" id="SM00612">
    <property type="entry name" value="Kelch"/>
    <property type="match status" value="6"/>
</dbReference>
<dbReference type="InterPro" id="IPR000210">
    <property type="entry name" value="BTB/POZ_dom"/>
</dbReference>
<dbReference type="SMART" id="SM00875">
    <property type="entry name" value="BACK"/>
    <property type="match status" value="1"/>
</dbReference>
<dbReference type="InterPro" id="IPR017096">
    <property type="entry name" value="BTB-kelch_protein"/>
</dbReference>
<organism evidence="4 5">
    <name type="scientific">Sinocyclocheilus anshuiensis</name>
    <dbReference type="NCBI Taxonomy" id="1608454"/>
    <lineage>
        <taxon>Eukaryota</taxon>
        <taxon>Metazoa</taxon>
        <taxon>Chordata</taxon>
        <taxon>Craniata</taxon>
        <taxon>Vertebrata</taxon>
        <taxon>Euteleostomi</taxon>
        <taxon>Actinopterygii</taxon>
        <taxon>Neopterygii</taxon>
        <taxon>Teleostei</taxon>
        <taxon>Ostariophysi</taxon>
        <taxon>Cypriniformes</taxon>
        <taxon>Cyprinidae</taxon>
        <taxon>Cyprininae</taxon>
        <taxon>Sinocyclocheilus</taxon>
    </lineage>
</organism>
<evidence type="ECO:0000313" key="5">
    <source>
        <dbReference type="Proteomes" id="UP000472260"/>
    </source>
</evidence>
<dbReference type="SUPFAM" id="SSF54695">
    <property type="entry name" value="POZ domain"/>
    <property type="match status" value="1"/>
</dbReference>
<dbReference type="InterPro" id="IPR015915">
    <property type="entry name" value="Kelch-typ_b-propeller"/>
</dbReference>
<dbReference type="Ensembl" id="ENSSANT00000068191.1">
    <property type="protein sequence ID" value="ENSSANP00000064140.1"/>
    <property type="gene ID" value="ENSSANG00000031996.1"/>
</dbReference>
<evidence type="ECO:0000259" key="3">
    <source>
        <dbReference type="PROSITE" id="PS50097"/>
    </source>
</evidence>